<name>A0AA41WFW0_9GAMM</name>
<feature type="transmembrane region" description="Helical" evidence="1">
    <location>
        <begin position="7"/>
        <end position="25"/>
    </location>
</feature>
<dbReference type="AlphaFoldDB" id="A0AA41WFW0"/>
<gene>
    <name evidence="2" type="primary">eutH</name>
    <name evidence="2" type="ORF">NJF43_08345</name>
</gene>
<feature type="transmembrane region" description="Helical" evidence="1">
    <location>
        <begin position="231"/>
        <end position="252"/>
    </location>
</feature>
<feature type="transmembrane region" description="Helical" evidence="1">
    <location>
        <begin position="304"/>
        <end position="324"/>
    </location>
</feature>
<keyword evidence="1" id="KW-0812">Transmembrane</keyword>
<feature type="transmembrane region" description="Helical" evidence="1">
    <location>
        <begin position="79"/>
        <end position="100"/>
    </location>
</feature>
<accession>A0AA41WFW0</accession>
<proteinExistence type="predicted"/>
<dbReference type="EMBL" id="JAMYBS010000007">
    <property type="protein sequence ID" value="MCO7544761.1"/>
    <property type="molecule type" value="Genomic_DNA"/>
</dbReference>
<feature type="transmembrane region" description="Helical" evidence="1">
    <location>
        <begin position="272"/>
        <end position="292"/>
    </location>
</feature>
<dbReference type="Pfam" id="PF04346">
    <property type="entry name" value="EutH"/>
    <property type="match status" value="1"/>
</dbReference>
<evidence type="ECO:0000256" key="1">
    <source>
        <dbReference type="SAM" id="Phobius"/>
    </source>
</evidence>
<feature type="transmembrane region" description="Helical" evidence="1">
    <location>
        <begin position="106"/>
        <end position="131"/>
    </location>
</feature>
<dbReference type="InterPro" id="IPR007441">
    <property type="entry name" value="EutH"/>
</dbReference>
<dbReference type="GO" id="GO:0005886">
    <property type="term" value="C:plasma membrane"/>
    <property type="evidence" value="ECO:0007669"/>
    <property type="project" value="TreeGrafter"/>
</dbReference>
<dbReference type="GO" id="GO:0034228">
    <property type="term" value="F:ethanolamine transmembrane transporter activity"/>
    <property type="evidence" value="ECO:0007669"/>
    <property type="project" value="InterPro"/>
</dbReference>
<dbReference type="PANTHER" id="PTHR40089:SF1">
    <property type="entry name" value="ETHANOLAMINE PERMEASE EUTH-RELATED"/>
    <property type="match status" value="1"/>
</dbReference>
<reference evidence="2" key="1">
    <citation type="submission" date="2022-06" db="EMBL/GenBank/DDBJ databases">
        <title>Detection of beta-lactamases in bacteria of animal origin.</title>
        <authorList>
            <person name="Mlynarcik P."/>
            <person name="Zdarska V."/>
            <person name="Chudobova H."/>
            <person name="Prochazkova P."/>
            <person name="Hricova K."/>
            <person name="Mezerova K."/>
            <person name="Bardon J."/>
            <person name="Dolejska M."/>
            <person name="Sukkar I."/>
            <person name="Kolar M."/>
        </authorList>
    </citation>
    <scope>NUCLEOTIDE SEQUENCE</scope>
    <source>
        <strain evidence="2">S 300-3</strain>
    </source>
</reference>
<comment type="caution">
    <text evidence="2">The sequence shown here is derived from an EMBL/GenBank/DDBJ whole genome shotgun (WGS) entry which is preliminary data.</text>
</comment>
<protein>
    <submittedName>
        <fullName evidence="2">Ethanolamine utilization protein EutH</fullName>
    </submittedName>
</protein>
<feature type="transmembrane region" description="Helical" evidence="1">
    <location>
        <begin position="138"/>
        <end position="163"/>
    </location>
</feature>
<dbReference type="Proteomes" id="UP001165292">
    <property type="component" value="Unassembled WGS sequence"/>
</dbReference>
<dbReference type="PANTHER" id="PTHR40089">
    <property type="entry name" value="ETHANOLAMINE UTILIZATION PROTEIN EUTH"/>
    <property type="match status" value="1"/>
</dbReference>
<feature type="transmembrane region" description="Helical" evidence="1">
    <location>
        <begin position="183"/>
        <end position="210"/>
    </location>
</feature>
<keyword evidence="1" id="KW-1133">Transmembrane helix</keyword>
<dbReference type="PIRSF" id="PIRSF019466">
    <property type="entry name" value="EutH"/>
    <property type="match status" value="1"/>
</dbReference>
<organism evidence="2 3">
    <name type="scientific">Stutzerimonas nitrititolerans</name>
    <dbReference type="NCBI Taxonomy" id="2482751"/>
    <lineage>
        <taxon>Bacteria</taxon>
        <taxon>Pseudomonadati</taxon>
        <taxon>Pseudomonadota</taxon>
        <taxon>Gammaproteobacteria</taxon>
        <taxon>Pseudomonadales</taxon>
        <taxon>Pseudomonadaceae</taxon>
        <taxon>Stutzerimonas</taxon>
    </lineage>
</organism>
<feature type="transmembrane region" description="Helical" evidence="1">
    <location>
        <begin position="336"/>
        <end position="355"/>
    </location>
</feature>
<feature type="transmembrane region" description="Helical" evidence="1">
    <location>
        <begin position="45"/>
        <end position="67"/>
    </location>
</feature>
<evidence type="ECO:0000313" key="3">
    <source>
        <dbReference type="Proteomes" id="UP001165292"/>
    </source>
</evidence>
<dbReference type="NCBIfam" id="NF011668">
    <property type="entry name" value="PRK15086.1-4"/>
    <property type="match status" value="1"/>
</dbReference>
<sequence length="427" mass="45009">MDQIGNYVLYVIMFCAVLGAFAAIRDSEKGLGKEFMEGIHATGHIFVPAAGIMASIPYLTVLIGSVFGPFFNALNADPALAATMIIASDMGGYHLAAALAASKEALIMALITGFMGGATIVFSIPMGLAMLDKRDHKYMALGIMSGILSIPIGVLIASVVLMLSNPMVREVVATNGEATYQLAMSLGGIFANLLPIIVFVVALAAGLRFLPDLMIKGFIGFGRGMDALIKLVLVFSIVEYFTGFFTIVLGGWGFDPIIADAEDQTRALETAGYIGIMLAGAFPMVYLLRKYLSGPLEALGSKVGLSAVGSAGMLATIANILAMFRLVRFMPPKDKVLNIAFGVCAAFLLGDHLSFTANFQPTIILPVLIGKILAGFSAVGLAYWLSVPKALQLEQQDRAAGIIENGEYPGSELHGGPLPISKEVAQA</sequence>
<keyword evidence="1" id="KW-0472">Membrane</keyword>
<dbReference type="RefSeq" id="WP_014852225.1">
    <property type="nucleotide sequence ID" value="NZ_DALZVU010000011.1"/>
</dbReference>
<evidence type="ECO:0000313" key="2">
    <source>
        <dbReference type="EMBL" id="MCO7544761.1"/>
    </source>
</evidence>
<feature type="transmembrane region" description="Helical" evidence="1">
    <location>
        <begin position="362"/>
        <end position="385"/>
    </location>
</feature>